<evidence type="ECO:0000313" key="1">
    <source>
        <dbReference type="EMBL" id="RVW27709.1"/>
    </source>
</evidence>
<sequence>MEKDAISLWNWNMRLWAINKLNMDLSRAGLKRGDFKVVGHILKDSCQRKNLEEKNSPRHLAHPCENFAGSTLCSHPSPLSHLTPPSLSHSTPPLKHGPKAYFSISIWHGPEGPLLPLRRVALQDSEFPSDMSPGSIIRCPMLTTLPIEGNSDYRSRPFHSEFYFDQEAFR</sequence>
<dbReference type="AlphaFoldDB" id="A0A438CWX2"/>
<gene>
    <name evidence="1" type="ORF">CK203_112460</name>
</gene>
<proteinExistence type="predicted"/>
<protein>
    <submittedName>
        <fullName evidence="1">Uncharacterized protein</fullName>
    </submittedName>
</protein>
<comment type="caution">
    <text evidence="1">The sequence shown here is derived from an EMBL/GenBank/DDBJ whole genome shotgun (WGS) entry which is preliminary data.</text>
</comment>
<reference evidence="1 2" key="1">
    <citation type="journal article" date="2018" name="PLoS Genet.">
        <title>Population sequencing reveals clonal diversity and ancestral inbreeding in the grapevine cultivar Chardonnay.</title>
        <authorList>
            <person name="Roach M.J."/>
            <person name="Johnson D.L."/>
            <person name="Bohlmann J."/>
            <person name="van Vuuren H.J."/>
            <person name="Jones S.J."/>
            <person name="Pretorius I.S."/>
            <person name="Schmidt S.A."/>
            <person name="Borneman A.R."/>
        </authorList>
    </citation>
    <scope>NUCLEOTIDE SEQUENCE [LARGE SCALE GENOMIC DNA]</scope>
    <source>
        <strain evidence="2">cv. Chardonnay</strain>
        <tissue evidence="1">Leaf</tissue>
    </source>
</reference>
<evidence type="ECO:0000313" key="2">
    <source>
        <dbReference type="Proteomes" id="UP000288805"/>
    </source>
</evidence>
<accession>A0A438CWX2</accession>
<dbReference type="Proteomes" id="UP000288805">
    <property type="component" value="Unassembled WGS sequence"/>
</dbReference>
<name>A0A438CWX2_VITVI</name>
<dbReference type="EMBL" id="QGNW01001942">
    <property type="protein sequence ID" value="RVW27709.1"/>
    <property type="molecule type" value="Genomic_DNA"/>
</dbReference>
<organism evidence="1 2">
    <name type="scientific">Vitis vinifera</name>
    <name type="common">Grape</name>
    <dbReference type="NCBI Taxonomy" id="29760"/>
    <lineage>
        <taxon>Eukaryota</taxon>
        <taxon>Viridiplantae</taxon>
        <taxon>Streptophyta</taxon>
        <taxon>Embryophyta</taxon>
        <taxon>Tracheophyta</taxon>
        <taxon>Spermatophyta</taxon>
        <taxon>Magnoliopsida</taxon>
        <taxon>eudicotyledons</taxon>
        <taxon>Gunneridae</taxon>
        <taxon>Pentapetalae</taxon>
        <taxon>rosids</taxon>
        <taxon>Vitales</taxon>
        <taxon>Vitaceae</taxon>
        <taxon>Viteae</taxon>
        <taxon>Vitis</taxon>
    </lineage>
</organism>